<dbReference type="EMBL" id="CDMZ01000459">
    <property type="protein sequence ID" value="CEM14768.1"/>
    <property type="molecule type" value="Genomic_DNA"/>
</dbReference>
<sequence length="88" mass="9917">MNVAGQLHQKQRADLSHCALKDVLSRIAARRAEGSRFVPVTPSERAVKVLMDNDFTVWNPSEIQPVSEEAFWQAFEDACSFRRAPACQ</sequence>
<dbReference type="AlphaFoldDB" id="A0A0G4FLH0"/>
<proteinExistence type="predicted"/>
<reference evidence="1" key="1">
    <citation type="submission" date="2014-11" db="EMBL/GenBank/DDBJ databases">
        <authorList>
            <person name="Otto D Thomas"/>
            <person name="Naeem Raeece"/>
        </authorList>
    </citation>
    <scope>NUCLEOTIDE SEQUENCE</scope>
</reference>
<accession>A0A0G4FLH0</accession>
<gene>
    <name evidence="1" type="ORF">Cvel_17609</name>
</gene>
<organism evidence="1">
    <name type="scientific">Chromera velia CCMP2878</name>
    <dbReference type="NCBI Taxonomy" id="1169474"/>
    <lineage>
        <taxon>Eukaryota</taxon>
        <taxon>Sar</taxon>
        <taxon>Alveolata</taxon>
        <taxon>Colpodellida</taxon>
        <taxon>Chromeraceae</taxon>
        <taxon>Chromera</taxon>
    </lineage>
</organism>
<evidence type="ECO:0000313" key="1">
    <source>
        <dbReference type="EMBL" id="CEM14768.1"/>
    </source>
</evidence>
<name>A0A0G4FLH0_9ALVE</name>
<protein>
    <submittedName>
        <fullName evidence="1">Uncharacterized protein</fullName>
    </submittedName>
</protein>
<dbReference type="VEuPathDB" id="CryptoDB:Cvel_17609"/>